<dbReference type="RefSeq" id="WP_184997128.1">
    <property type="nucleotide sequence ID" value="NZ_BOMK01000077.1"/>
</dbReference>
<accession>A0A7W7MTA1</accession>
<evidence type="ECO:0000256" key="1">
    <source>
        <dbReference type="SAM" id="SignalP"/>
    </source>
</evidence>
<keyword evidence="1" id="KW-0732">Signal</keyword>
<comment type="caution">
    <text evidence="2">The sequence shown here is derived from an EMBL/GenBank/DDBJ whole genome shotgun (WGS) entry which is preliminary data.</text>
</comment>
<evidence type="ECO:0000313" key="2">
    <source>
        <dbReference type="EMBL" id="MBB4766088.1"/>
    </source>
</evidence>
<evidence type="ECO:0008006" key="4">
    <source>
        <dbReference type="Google" id="ProtNLM"/>
    </source>
</evidence>
<keyword evidence="3" id="KW-1185">Reference proteome</keyword>
<dbReference type="PROSITE" id="PS51257">
    <property type="entry name" value="PROKAR_LIPOPROTEIN"/>
    <property type="match status" value="1"/>
</dbReference>
<dbReference type="Gene3D" id="2.50.20.20">
    <property type="match status" value="1"/>
</dbReference>
<evidence type="ECO:0000313" key="3">
    <source>
        <dbReference type="Proteomes" id="UP000578112"/>
    </source>
</evidence>
<feature type="chain" id="PRO_5031361981" description="Lipoprotein" evidence="1">
    <location>
        <begin position="30"/>
        <end position="268"/>
    </location>
</feature>
<gene>
    <name evidence="2" type="ORF">BJ971_006644</name>
</gene>
<organism evidence="2 3">
    <name type="scientific">Actinoplanes digitatis</name>
    <dbReference type="NCBI Taxonomy" id="1868"/>
    <lineage>
        <taxon>Bacteria</taxon>
        <taxon>Bacillati</taxon>
        <taxon>Actinomycetota</taxon>
        <taxon>Actinomycetes</taxon>
        <taxon>Micromonosporales</taxon>
        <taxon>Micromonosporaceae</taxon>
        <taxon>Actinoplanes</taxon>
    </lineage>
</organism>
<dbReference type="EMBL" id="JACHNH010000001">
    <property type="protein sequence ID" value="MBB4766088.1"/>
    <property type="molecule type" value="Genomic_DNA"/>
</dbReference>
<name>A0A7W7MTA1_9ACTN</name>
<dbReference type="Proteomes" id="UP000578112">
    <property type="component" value="Unassembled WGS sequence"/>
</dbReference>
<sequence length="268" mass="28366">MNVRKVRPAAFAALVVACAVATGGCLADAAPGPAASGSPAPLGPRETLLKSLPDVSSGSFRFTAKDGGMSASGAFDGDRHSYRIDLRYREPEFGFTLHSDFLVVEEQTWIRMKFTDAEGLGLPKLPKKWMLIDPAKIKNKDDIPLGYAGETDPGEAGAVLRAIVEVRQTGAGEFAGTTDLTRQGDLEIVEPDRLAALGARARAVPFEATVDGQGRLTSAVVKIPAAGKFKASRYEVTYSDFGKAPAPAVPAADQQQKATEAAYELLNE</sequence>
<dbReference type="AlphaFoldDB" id="A0A7W7MTA1"/>
<feature type="signal peptide" evidence="1">
    <location>
        <begin position="1"/>
        <end position="29"/>
    </location>
</feature>
<reference evidence="2 3" key="1">
    <citation type="submission" date="2020-08" db="EMBL/GenBank/DDBJ databases">
        <title>Sequencing the genomes of 1000 actinobacteria strains.</title>
        <authorList>
            <person name="Klenk H.-P."/>
        </authorList>
    </citation>
    <scope>NUCLEOTIDE SEQUENCE [LARGE SCALE GENOMIC DNA]</scope>
    <source>
        <strain evidence="2 3">DSM 43149</strain>
    </source>
</reference>
<proteinExistence type="predicted"/>
<protein>
    <recommendedName>
        <fullName evidence="4">Lipoprotein</fullName>
    </recommendedName>
</protein>